<dbReference type="Gene3D" id="3.30.420.10">
    <property type="entry name" value="Ribonuclease H-like superfamily/Ribonuclease H"/>
    <property type="match status" value="1"/>
</dbReference>
<protein>
    <submittedName>
        <fullName evidence="2">Ribonuclease HI</fullName>
    </submittedName>
</protein>
<dbReference type="SUPFAM" id="SSF53098">
    <property type="entry name" value="Ribonuclease H-like"/>
    <property type="match status" value="1"/>
</dbReference>
<organism evidence="2">
    <name type="scientific">Siphoviridae sp. ctXmm2</name>
    <dbReference type="NCBI Taxonomy" id="2825546"/>
    <lineage>
        <taxon>Viruses</taxon>
        <taxon>Duplodnaviria</taxon>
        <taxon>Heunggongvirae</taxon>
        <taxon>Uroviricota</taxon>
        <taxon>Caudoviricetes</taxon>
    </lineage>
</organism>
<dbReference type="InterPro" id="IPR012337">
    <property type="entry name" value="RNaseH-like_sf"/>
</dbReference>
<dbReference type="Pfam" id="PF00075">
    <property type="entry name" value="RNase_H"/>
    <property type="match status" value="1"/>
</dbReference>
<dbReference type="GO" id="GO:0003676">
    <property type="term" value="F:nucleic acid binding"/>
    <property type="evidence" value="ECO:0007669"/>
    <property type="project" value="InterPro"/>
</dbReference>
<reference evidence="2" key="1">
    <citation type="journal article" date="2021" name="Proc. Natl. Acad. Sci. U.S.A.">
        <title>A Catalog of Tens of Thousands of Viruses from Human Metagenomes Reveals Hidden Associations with Chronic Diseases.</title>
        <authorList>
            <person name="Tisza M.J."/>
            <person name="Buck C.B."/>
        </authorList>
    </citation>
    <scope>NUCLEOTIDE SEQUENCE</scope>
    <source>
        <strain evidence="2">CtXmm2</strain>
    </source>
</reference>
<proteinExistence type="predicted"/>
<dbReference type="InterPro" id="IPR036397">
    <property type="entry name" value="RNaseH_sf"/>
</dbReference>
<accession>A0A8S5QIV8</accession>
<name>A0A8S5QIV8_9CAUD</name>
<dbReference type="PROSITE" id="PS50879">
    <property type="entry name" value="RNASE_H_1"/>
    <property type="match status" value="1"/>
</dbReference>
<evidence type="ECO:0000313" key="2">
    <source>
        <dbReference type="EMBL" id="DAE18717.1"/>
    </source>
</evidence>
<dbReference type="GO" id="GO:0004523">
    <property type="term" value="F:RNA-DNA hybrid ribonuclease activity"/>
    <property type="evidence" value="ECO:0007669"/>
    <property type="project" value="InterPro"/>
</dbReference>
<evidence type="ECO:0000259" key="1">
    <source>
        <dbReference type="PROSITE" id="PS50879"/>
    </source>
</evidence>
<dbReference type="EMBL" id="BK015661">
    <property type="protein sequence ID" value="DAE18717.1"/>
    <property type="molecule type" value="Genomic_DNA"/>
</dbReference>
<feature type="domain" description="RNase H type-1" evidence="1">
    <location>
        <begin position="1"/>
        <end position="142"/>
    </location>
</feature>
<sequence length="142" mass="16816">MKHIDIYIYTACHARKTGPAVYRSILEYVTVKTNLLIDEGRIEETTKNRAVVEAALRALHRIRKGERMEIRIHTESEYFIRILKDLNKYAKTNWQKANKQNIKNADLWKQIYVFAALHKIRADLNLDKYNCRTILEGRLQND</sequence>
<dbReference type="InterPro" id="IPR002156">
    <property type="entry name" value="RNaseH_domain"/>
</dbReference>